<accession>A0A1V6R720</accession>
<sequence>METLRNIMNQPDPHQIPITTLLHNMEQQMQDLVEKMGGLSLEEQHDGHIETAIWGETTRQASAAQGAISTDSAVNRLGNNTRPIATISDDHLEMLTRLSVRAASRAEARERIFTETSITLATLHDITNEPYPYQLQVVTLLHTME</sequence>
<protein>
    <submittedName>
        <fullName evidence="1">Uncharacterized protein</fullName>
    </submittedName>
</protein>
<dbReference type="EMBL" id="MDYO01000014">
    <property type="protein sequence ID" value="OQD96986.1"/>
    <property type="molecule type" value="Genomic_DNA"/>
</dbReference>
<proteinExistence type="predicted"/>
<name>A0A1V6R720_9EURO</name>
<keyword evidence="2" id="KW-1185">Reference proteome</keyword>
<dbReference type="Proteomes" id="UP000191612">
    <property type="component" value="Unassembled WGS sequence"/>
</dbReference>
<evidence type="ECO:0000313" key="1">
    <source>
        <dbReference type="EMBL" id="OQD96986.1"/>
    </source>
</evidence>
<gene>
    <name evidence="1" type="ORF">PENSOL_c014G02451</name>
</gene>
<organism evidence="1 2">
    <name type="scientific">Penicillium solitum</name>
    <dbReference type="NCBI Taxonomy" id="60172"/>
    <lineage>
        <taxon>Eukaryota</taxon>
        <taxon>Fungi</taxon>
        <taxon>Dikarya</taxon>
        <taxon>Ascomycota</taxon>
        <taxon>Pezizomycotina</taxon>
        <taxon>Eurotiomycetes</taxon>
        <taxon>Eurotiomycetidae</taxon>
        <taxon>Eurotiales</taxon>
        <taxon>Aspergillaceae</taxon>
        <taxon>Penicillium</taxon>
    </lineage>
</organism>
<evidence type="ECO:0000313" key="2">
    <source>
        <dbReference type="Proteomes" id="UP000191612"/>
    </source>
</evidence>
<comment type="caution">
    <text evidence="1">The sequence shown here is derived from an EMBL/GenBank/DDBJ whole genome shotgun (WGS) entry which is preliminary data.</text>
</comment>
<reference evidence="2" key="1">
    <citation type="journal article" date="2017" name="Nat. Microbiol.">
        <title>Global analysis of biosynthetic gene clusters reveals vast potential of secondary metabolite production in Penicillium species.</title>
        <authorList>
            <person name="Nielsen J.C."/>
            <person name="Grijseels S."/>
            <person name="Prigent S."/>
            <person name="Ji B."/>
            <person name="Dainat J."/>
            <person name="Nielsen K.F."/>
            <person name="Frisvad J.C."/>
            <person name="Workman M."/>
            <person name="Nielsen J."/>
        </authorList>
    </citation>
    <scope>NUCLEOTIDE SEQUENCE [LARGE SCALE GENOMIC DNA]</scope>
    <source>
        <strain evidence="2">IBT 29525</strain>
    </source>
</reference>
<dbReference type="AlphaFoldDB" id="A0A1V6R720"/>